<feature type="compositionally biased region" description="Pro residues" evidence="1">
    <location>
        <begin position="352"/>
        <end position="361"/>
    </location>
</feature>
<dbReference type="STRING" id="2010991.A0A3M2RMP2"/>
<feature type="compositionally biased region" description="Basic and acidic residues" evidence="1">
    <location>
        <begin position="311"/>
        <end position="329"/>
    </location>
</feature>
<protein>
    <submittedName>
        <fullName evidence="2">Uncharacterized protein</fullName>
    </submittedName>
</protein>
<dbReference type="OrthoDB" id="5286775at2759"/>
<organism evidence="2 3">
    <name type="scientific">Fusarium kuroshium</name>
    <dbReference type="NCBI Taxonomy" id="2010991"/>
    <lineage>
        <taxon>Eukaryota</taxon>
        <taxon>Fungi</taxon>
        <taxon>Dikarya</taxon>
        <taxon>Ascomycota</taxon>
        <taxon>Pezizomycotina</taxon>
        <taxon>Sordariomycetes</taxon>
        <taxon>Hypocreomycetidae</taxon>
        <taxon>Hypocreales</taxon>
        <taxon>Nectriaceae</taxon>
        <taxon>Fusarium</taxon>
        <taxon>Fusarium solani species complex</taxon>
    </lineage>
</organism>
<evidence type="ECO:0000256" key="1">
    <source>
        <dbReference type="SAM" id="MobiDB-lite"/>
    </source>
</evidence>
<evidence type="ECO:0000313" key="3">
    <source>
        <dbReference type="Proteomes" id="UP000277212"/>
    </source>
</evidence>
<accession>A0A3M2RMP2</accession>
<feature type="region of interest" description="Disordered" evidence="1">
    <location>
        <begin position="271"/>
        <end position="365"/>
    </location>
</feature>
<feature type="compositionally biased region" description="Low complexity" evidence="1">
    <location>
        <begin position="342"/>
        <end position="351"/>
    </location>
</feature>
<reference evidence="2 3" key="1">
    <citation type="submission" date="2017-06" db="EMBL/GenBank/DDBJ databases">
        <title>Comparative genomic analysis of Ambrosia Fusariam Clade fungi.</title>
        <authorList>
            <person name="Stajich J.E."/>
            <person name="Carrillo J."/>
            <person name="Kijimoto T."/>
            <person name="Eskalen A."/>
            <person name="O'Donnell K."/>
            <person name="Kasson M."/>
        </authorList>
    </citation>
    <scope>NUCLEOTIDE SEQUENCE [LARGE SCALE GENOMIC DNA]</scope>
    <source>
        <strain evidence="2">UCR3666</strain>
    </source>
</reference>
<dbReference type="Proteomes" id="UP000277212">
    <property type="component" value="Unassembled WGS sequence"/>
</dbReference>
<sequence length="450" mass="51148">MQGATNTKDSLSHGKQNDDDGDSDIYKMSRSPSFCLDAQLSFLSEENDSYYFKSLEQEMKQEKERYPGASGWAPAEERLFEILFMRQDLPMLPPTWDVDLRGVPLSDVIFKTSDDFPPIIYAHSKDFRATLALTRLIDLTAKARVSIQSGHRRKVPHLIKRELDKYLSWAAQDADYAHLRIVPNVMTEVVDTTMSEYDITEYIQGRMRSLAKLQREFLREDSNPRFWDVLKPSIMASPMIKIEPDDCSPALGKWSASTEIRRNPRLYINELSPATPCPDGKVKLEPGLQSPRLDSVDVGKLIQHHKKGRKMMVDSRREKDKPKPVETKKSTRPPAQAKTPSREQSPSRSQSPPSPIEPQTPPKHIYRRHPPVVYGLFILNTSVLLLTTDSSKGSDAYVSFQVQIDFQEENQSVWNALTIAIAVCLARDELRIRAGDFEELPCVSESDPDA</sequence>
<evidence type="ECO:0000313" key="2">
    <source>
        <dbReference type="EMBL" id="RMJ06504.1"/>
    </source>
</evidence>
<feature type="region of interest" description="Disordered" evidence="1">
    <location>
        <begin position="1"/>
        <end position="26"/>
    </location>
</feature>
<name>A0A3M2RMP2_9HYPO</name>
<dbReference type="AlphaFoldDB" id="A0A3M2RMP2"/>
<gene>
    <name evidence="2" type="ORF">CDV36_013895</name>
</gene>
<keyword evidence="3" id="KW-1185">Reference proteome</keyword>
<comment type="caution">
    <text evidence="2">The sequence shown here is derived from an EMBL/GenBank/DDBJ whole genome shotgun (WGS) entry which is preliminary data.</text>
</comment>
<proteinExistence type="predicted"/>
<dbReference type="EMBL" id="NKUJ01000409">
    <property type="protein sequence ID" value="RMJ06504.1"/>
    <property type="molecule type" value="Genomic_DNA"/>
</dbReference>